<dbReference type="Proteomes" id="UP000257109">
    <property type="component" value="Unassembled WGS sequence"/>
</dbReference>
<comment type="caution">
    <text evidence="2">The sequence shown here is derived from an EMBL/GenBank/DDBJ whole genome shotgun (WGS) entry which is preliminary data.</text>
</comment>
<keyword evidence="3" id="KW-1185">Reference proteome</keyword>
<dbReference type="GO" id="GO:0031490">
    <property type="term" value="F:chromatin DNA binding"/>
    <property type="evidence" value="ECO:0007669"/>
    <property type="project" value="InterPro"/>
</dbReference>
<organism evidence="2 3">
    <name type="scientific">Mucuna pruriens</name>
    <name type="common">Velvet bean</name>
    <name type="synonym">Dolichos pruriens</name>
    <dbReference type="NCBI Taxonomy" id="157652"/>
    <lineage>
        <taxon>Eukaryota</taxon>
        <taxon>Viridiplantae</taxon>
        <taxon>Streptophyta</taxon>
        <taxon>Embryophyta</taxon>
        <taxon>Tracheophyta</taxon>
        <taxon>Spermatophyta</taxon>
        <taxon>Magnoliopsida</taxon>
        <taxon>eudicotyledons</taxon>
        <taxon>Gunneridae</taxon>
        <taxon>Pentapetalae</taxon>
        <taxon>rosids</taxon>
        <taxon>fabids</taxon>
        <taxon>Fabales</taxon>
        <taxon>Fabaceae</taxon>
        <taxon>Papilionoideae</taxon>
        <taxon>50 kb inversion clade</taxon>
        <taxon>NPAAA clade</taxon>
        <taxon>indigoferoid/millettioid clade</taxon>
        <taxon>Phaseoleae</taxon>
        <taxon>Mucuna</taxon>
    </lineage>
</organism>
<dbReference type="OrthoDB" id="1896842at2759"/>
<dbReference type="STRING" id="157652.A0A371HIU4"/>
<proteinExistence type="predicted"/>
<gene>
    <name evidence="2" type="primary">MED15A</name>
    <name evidence="2" type="ORF">CR513_13778</name>
</gene>
<evidence type="ECO:0000313" key="3">
    <source>
        <dbReference type="Proteomes" id="UP000257109"/>
    </source>
</evidence>
<accession>A0A371HIU4</accession>
<feature type="non-terminal residue" evidence="2">
    <location>
        <position position="521"/>
    </location>
</feature>
<dbReference type="PANTHER" id="PTHR33137:SF37">
    <property type="entry name" value="MEDIATOR COMPLEX SUBUNIT 15 KIX DOMAIN-CONTAINING PROTEIN"/>
    <property type="match status" value="1"/>
</dbReference>
<dbReference type="EMBL" id="QJKJ01002473">
    <property type="protein sequence ID" value="RDY02725.1"/>
    <property type="molecule type" value="Genomic_DNA"/>
</dbReference>
<feature type="domain" description="ARC105/Med15 mediator subunit C-terminal" evidence="1">
    <location>
        <begin position="414"/>
        <end position="494"/>
    </location>
</feature>
<dbReference type="PANTHER" id="PTHR33137">
    <property type="entry name" value="MEDIATOR OF RNA POLYMERASE II TRANSCRIPTION SUBUNIT 15A-RELATED"/>
    <property type="match status" value="1"/>
</dbReference>
<protein>
    <submittedName>
        <fullName evidence="2">Mediator of RNA polymerase II transcription subunit 15a</fullName>
    </submittedName>
</protein>
<dbReference type="InterPro" id="IPR044661">
    <property type="entry name" value="MED15a/b/c-like"/>
</dbReference>
<dbReference type="AlphaFoldDB" id="A0A371HIU4"/>
<dbReference type="InterPro" id="IPR048386">
    <property type="entry name" value="Med15_C"/>
</dbReference>
<evidence type="ECO:0000259" key="1">
    <source>
        <dbReference type="Pfam" id="PF21539"/>
    </source>
</evidence>
<sequence length="521" mass="58377">MDTDKMKPTEQQTKIETVKWKLPEYRRTVLRKWRSSDFMEAMIKHSDFPLEHLSGLAQHLGRFEAKVNATAKNEVQMMNSAYFPKLNAIYQEMIRKLQKLESSPQEPTRVILKSMRRNVKSLERILTLLRVSKGEITTEFKEKLDRAEKIILHNLFPKNVSSHQGQLHSAAVQSSQQSAPSHSSISPMEIVETTPSPHALGTQSYHMMKDVSQQNKMCLQKQQVAKQNNNSQQDVNQLSIIKGPGNAVQQQTQGAQKPTEAFNASVNTRGISASPLIENCNNHEEISHKPTLTSDDPSAAMQHFLKLNSISPEALRASIDEIRQLIYLNDVIAIDTSRICASSCDSVSQLTDAEKPDLTSVTSKINHPRIVEINNLLIDSEVVIGEKDSIQSAAAELGEGLVIKLLFNAVTVNQNLICHLSADRKSIIKPLWLLVPTSYPFSPPVFLDKMLSDVSDGPKDLSTTAKSKLRSYLQFIKQPWSIGDIAISWERSAREVILEYAQGIGGGTFSSQYGGWEMRQY</sequence>
<name>A0A371HIU4_MUCPR</name>
<reference evidence="2" key="1">
    <citation type="submission" date="2018-05" db="EMBL/GenBank/DDBJ databases">
        <title>Draft genome of Mucuna pruriens seed.</title>
        <authorList>
            <person name="Nnadi N.E."/>
            <person name="Vos R."/>
            <person name="Hasami M.H."/>
            <person name="Devisetty U.K."/>
            <person name="Aguiy J.C."/>
        </authorList>
    </citation>
    <scope>NUCLEOTIDE SEQUENCE [LARGE SCALE GENOMIC DNA]</scope>
    <source>
        <strain evidence="2">JCA_2017</strain>
    </source>
</reference>
<evidence type="ECO:0000313" key="2">
    <source>
        <dbReference type="EMBL" id="RDY02725.1"/>
    </source>
</evidence>
<dbReference type="GO" id="GO:0003713">
    <property type="term" value="F:transcription coactivator activity"/>
    <property type="evidence" value="ECO:0007669"/>
    <property type="project" value="InterPro"/>
</dbReference>
<dbReference type="Pfam" id="PF21539">
    <property type="entry name" value="Med15_C"/>
    <property type="match status" value="1"/>
</dbReference>